<gene>
    <name evidence="2" type="ORF">V7x_28780</name>
</gene>
<dbReference type="Proteomes" id="UP000316476">
    <property type="component" value="Unassembled WGS sequence"/>
</dbReference>
<name>A0A5C6FY86_9PLAN</name>
<feature type="region of interest" description="Disordered" evidence="1">
    <location>
        <begin position="85"/>
        <end position="104"/>
    </location>
</feature>
<dbReference type="EMBL" id="SJPZ01000001">
    <property type="protein sequence ID" value="TWU67304.1"/>
    <property type="molecule type" value="Genomic_DNA"/>
</dbReference>
<accession>A0A5C6FY86</accession>
<evidence type="ECO:0000313" key="2">
    <source>
        <dbReference type="EMBL" id="TWU67304.1"/>
    </source>
</evidence>
<evidence type="ECO:0000313" key="3">
    <source>
        <dbReference type="Proteomes" id="UP000316476"/>
    </source>
</evidence>
<proteinExistence type="predicted"/>
<comment type="caution">
    <text evidence="2">The sequence shown here is derived from an EMBL/GenBank/DDBJ whole genome shotgun (WGS) entry which is preliminary data.</text>
</comment>
<dbReference type="AlphaFoldDB" id="A0A5C6FY86"/>
<protein>
    <submittedName>
        <fullName evidence="2">Uncharacterized protein</fullName>
    </submittedName>
</protein>
<reference evidence="2 3" key="1">
    <citation type="submission" date="2019-02" db="EMBL/GenBank/DDBJ databases">
        <title>Deep-cultivation of Planctomycetes and their phenomic and genomic characterization uncovers novel biology.</title>
        <authorList>
            <person name="Wiegand S."/>
            <person name="Jogler M."/>
            <person name="Boedeker C."/>
            <person name="Pinto D."/>
            <person name="Vollmers J."/>
            <person name="Rivas-Marin E."/>
            <person name="Kohn T."/>
            <person name="Peeters S.H."/>
            <person name="Heuer A."/>
            <person name="Rast P."/>
            <person name="Oberbeckmann S."/>
            <person name="Bunk B."/>
            <person name="Jeske O."/>
            <person name="Meyerdierks A."/>
            <person name="Storesund J.E."/>
            <person name="Kallscheuer N."/>
            <person name="Luecker S."/>
            <person name="Lage O.M."/>
            <person name="Pohl T."/>
            <person name="Merkel B.J."/>
            <person name="Hornburger P."/>
            <person name="Mueller R.-W."/>
            <person name="Bruemmer F."/>
            <person name="Labrenz M."/>
            <person name="Spormann A.M."/>
            <person name="Op Den Camp H."/>
            <person name="Overmann J."/>
            <person name="Amann R."/>
            <person name="Jetten M.S.M."/>
            <person name="Mascher T."/>
            <person name="Medema M.H."/>
            <person name="Devos D.P."/>
            <person name="Kaster A.-K."/>
            <person name="Ovreas L."/>
            <person name="Rohde M."/>
            <person name="Galperin M.Y."/>
            <person name="Jogler C."/>
        </authorList>
    </citation>
    <scope>NUCLEOTIDE SEQUENCE [LARGE SCALE GENOMIC DNA]</scope>
    <source>
        <strain evidence="2 3">V7</strain>
    </source>
</reference>
<sequence>MTTTTEAAPANAYDRRLANDYAAALAEGREAYERADELLAKLHERLQPGVIIPLRDGTTMELVDNFAHDNVAWKPAGVRRLDAKIHKPRAKGRGKANAETKSKS</sequence>
<evidence type="ECO:0000256" key="1">
    <source>
        <dbReference type="SAM" id="MobiDB-lite"/>
    </source>
</evidence>
<organism evidence="2 3">
    <name type="scientific">Crateriforma conspicua</name>
    <dbReference type="NCBI Taxonomy" id="2527996"/>
    <lineage>
        <taxon>Bacteria</taxon>
        <taxon>Pseudomonadati</taxon>
        <taxon>Planctomycetota</taxon>
        <taxon>Planctomycetia</taxon>
        <taxon>Planctomycetales</taxon>
        <taxon>Planctomycetaceae</taxon>
        <taxon>Crateriforma</taxon>
    </lineage>
</organism>
<dbReference type="RefSeq" id="WP_146413735.1">
    <property type="nucleotide sequence ID" value="NZ_SJPZ01000001.1"/>
</dbReference>